<evidence type="ECO:0000256" key="5">
    <source>
        <dbReference type="ARBA" id="ARBA00031971"/>
    </source>
</evidence>
<reference evidence="7" key="1">
    <citation type="submission" date="2021-04" db="EMBL/GenBank/DDBJ databases">
        <authorList>
            <consortium name="Molecular Ecology Group"/>
        </authorList>
    </citation>
    <scope>NUCLEOTIDE SEQUENCE</scope>
</reference>
<dbReference type="EMBL" id="CAJHNH020006223">
    <property type="protein sequence ID" value="CAG5133451.1"/>
    <property type="molecule type" value="Genomic_DNA"/>
</dbReference>
<dbReference type="SMART" id="SM00883">
    <property type="entry name" value="Cpn10"/>
    <property type="match status" value="1"/>
</dbReference>
<evidence type="ECO:0000313" key="8">
    <source>
        <dbReference type="Proteomes" id="UP000678393"/>
    </source>
</evidence>
<dbReference type="GO" id="GO:0044183">
    <property type="term" value="F:protein folding chaperone"/>
    <property type="evidence" value="ECO:0007669"/>
    <property type="project" value="InterPro"/>
</dbReference>
<dbReference type="Gene3D" id="2.30.33.40">
    <property type="entry name" value="GroES chaperonin"/>
    <property type="match status" value="1"/>
</dbReference>
<proteinExistence type="inferred from homology"/>
<dbReference type="OrthoDB" id="184876at2759"/>
<dbReference type="GO" id="GO:0051087">
    <property type="term" value="F:protein-folding chaperone binding"/>
    <property type="evidence" value="ECO:0007669"/>
    <property type="project" value="TreeGrafter"/>
</dbReference>
<dbReference type="PANTHER" id="PTHR10772:SF0">
    <property type="entry name" value="10 KDA HEAT SHOCK PROTEIN, MITOCHONDRIAL"/>
    <property type="match status" value="1"/>
</dbReference>
<dbReference type="GO" id="GO:0046872">
    <property type="term" value="F:metal ion binding"/>
    <property type="evidence" value="ECO:0007669"/>
    <property type="project" value="TreeGrafter"/>
</dbReference>
<dbReference type="InterPro" id="IPR037124">
    <property type="entry name" value="Chaperonin_GroES_sf"/>
</dbReference>
<dbReference type="PRINTS" id="PR00297">
    <property type="entry name" value="CHAPERONIN10"/>
</dbReference>
<dbReference type="CDD" id="cd00320">
    <property type="entry name" value="cpn10"/>
    <property type="match status" value="1"/>
</dbReference>
<dbReference type="InterPro" id="IPR018369">
    <property type="entry name" value="Chaprnonin_Cpn10_CS"/>
</dbReference>
<evidence type="ECO:0000313" key="7">
    <source>
        <dbReference type="EMBL" id="CAG5133451.1"/>
    </source>
</evidence>
<sequence length="100" mass="10811">AQALKKFIPLFDKVLVERFLPELTTKGGIMLPESAAGRAAEATVIAVGPGARKENGNVVPPSVKVGDRVLLPQYGGTKVSFEEKEYYLFKDGDLLGKFES</sequence>
<dbReference type="InterPro" id="IPR011032">
    <property type="entry name" value="GroES-like_sf"/>
</dbReference>
<comment type="caution">
    <text evidence="7">The sequence shown here is derived from an EMBL/GenBank/DDBJ whole genome shotgun (WGS) entry which is preliminary data.</text>
</comment>
<dbReference type="GO" id="GO:0005759">
    <property type="term" value="C:mitochondrial matrix"/>
    <property type="evidence" value="ECO:0007669"/>
    <property type="project" value="TreeGrafter"/>
</dbReference>
<evidence type="ECO:0000256" key="6">
    <source>
        <dbReference type="RuleBase" id="RU003479"/>
    </source>
</evidence>
<dbReference type="GO" id="GO:0005524">
    <property type="term" value="F:ATP binding"/>
    <property type="evidence" value="ECO:0007669"/>
    <property type="project" value="InterPro"/>
</dbReference>
<dbReference type="SUPFAM" id="SSF50129">
    <property type="entry name" value="GroES-like"/>
    <property type="match status" value="1"/>
</dbReference>
<dbReference type="Pfam" id="PF00166">
    <property type="entry name" value="Cpn10"/>
    <property type="match status" value="1"/>
</dbReference>
<dbReference type="PANTHER" id="PTHR10772">
    <property type="entry name" value="10 KDA HEAT SHOCK PROTEIN"/>
    <property type="match status" value="1"/>
</dbReference>
<keyword evidence="8" id="KW-1185">Reference proteome</keyword>
<gene>
    <name evidence="7" type="ORF">CUNI_LOCUS19009</name>
</gene>
<name>A0A8S4A4Y2_9EUPU</name>
<evidence type="ECO:0000256" key="1">
    <source>
        <dbReference type="ARBA" id="ARBA00006975"/>
    </source>
</evidence>
<dbReference type="PROSITE" id="PS00681">
    <property type="entry name" value="CHAPERONINS_CPN10"/>
    <property type="match status" value="1"/>
</dbReference>
<evidence type="ECO:0000256" key="2">
    <source>
        <dbReference type="ARBA" id="ARBA00018842"/>
    </source>
</evidence>
<dbReference type="FunFam" id="2.30.33.40:FF:000002">
    <property type="entry name" value="10 kDa chaperonin, mitochondrial"/>
    <property type="match status" value="1"/>
</dbReference>
<dbReference type="InterPro" id="IPR020818">
    <property type="entry name" value="Chaperonin_GroES"/>
</dbReference>
<evidence type="ECO:0000256" key="3">
    <source>
        <dbReference type="ARBA" id="ARBA00023186"/>
    </source>
</evidence>
<evidence type="ECO:0000256" key="4">
    <source>
        <dbReference type="ARBA" id="ARBA00029976"/>
    </source>
</evidence>
<organism evidence="7 8">
    <name type="scientific">Candidula unifasciata</name>
    <dbReference type="NCBI Taxonomy" id="100452"/>
    <lineage>
        <taxon>Eukaryota</taxon>
        <taxon>Metazoa</taxon>
        <taxon>Spiralia</taxon>
        <taxon>Lophotrochozoa</taxon>
        <taxon>Mollusca</taxon>
        <taxon>Gastropoda</taxon>
        <taxon>Heterobranchia</taxon>
        <taxon>Euthyneura</taxon>
        <taxon>Panpulmonata</taxon>
        <taxon>Eupulmonata</taxon>
        <taxon>Stylommatophora</taxon>
        <taxon>Helicina</taxon>
        <taxon>Helicoidea</taxon>
        <taxon>Geomitridae</taxon>
        <taxon>Candidula</taxon>
    </lineage>
</organism>
<feature type="non-terminal residue" evidence="7">
    <location>
        <position position="1"/>
    </location>
</feature>
<protein>
    <recommendedName>
        <fullName evidence="2">10 kDa heat shock protein, mitochondrial</fullName>
    </recommendedName>
    <alternativeName>
        <fullName evidence="4">10 kDa chaperonin</fullName>
    </alternativeName>
    <alternativeName>
        <fullName evidence="5">Chaperonin 10</fullName>
    </alternativeName>
</protein>
<dbReference type="GO" id="GO:0051082">
    <property type="term" value="F:unfolded protein binding"/>
    <property type="evidence" value="ECO:0007669"/>
    <property type="project" value="TreeGrafter"/>
</dbReference>
<keyword evidence="3 6" id="KW-0143">Chaperone</keyword>
<comment type="similarity">
    <text evidence="1 6">Belongs to the GroES chaperonin family.</text>
</comment>
<dbReference type="HAMAP" id="MF_00580">
    <property type="entry name" value="CH10"/>
    <property type="match status" value="1"/>
</dbReference>
<dbReference type="Proteomes" id="UP000678393">
    <property type="component" value="Unassembled WGS sequence"/>
</dbReference>
<dbReference type="AlphaFoldDB" id="A0A8S4A4Y2"/>
<accession>A0A8S4A4Y2</accession>